<proteinExistence type="predicted"/>
<dbReference type="AlphaFoldDB" id="A0A6U3Q2C6"/>
<accession>A0A6U3Q2C6</accession>
<dbReference type="PANTHER" id="PTHR18806">
    <property type="entry name" value="RBM25 PROTEIN"/>
    <property type="match status" value="1"/>
</dbReference>
<reference evidence="3" key="1">
    <citation type="submission" date="2021-01" db="EMBL/GenBank/DDBJ databases">
        <authorList>
            <person name="Corre E."/>
            <person name="Pelletier E."/>
            <person name="Niang G."/>
            <person name="Scheremetjew M."/>
            <person name="Finn R."/>
            <person name="Kale V."/>
            <person name="Holt S."/>
            <person name="Cochrane G."/>
            <person name="Meng A."/>
            <person name="Brown T."/>
            <person name="Cohen L."/>
        </authorList>
    </citation>
    <scope>NUCLEOTIDE SEQUENCE</scope>
    <source>
        <strain evidence="3">Pop2</strain>
    </source>
</reference>
<feature type="domain" description="PWI" evidence="2">
    <location>
        <begin position="322"/>
        <end position="409"/>
    </location>
</feature>
<evidence type="ECO:0000259" key="2">
    <source>
        <dbReference type="SMART" id="SM00311"/>
    </source>
</evidence>
<organism evidence="3">
    <name type="scientific">Ditylum brightwellii</name>
    <dbReference type="NCBI Taxonomy" id="49249"/>
    <lineage>
        <taxon>Eukaryota</taxon>
        <taxon>Sar</taxon>
        <taxon>Stramenopiles</taxon>
        <taxon>Ochrophyta</taxon>
        <taxon>Bacillariophyta</taxon>
        <taxon>Mediophyceae</taxon>
        <taxon>Lithodesmiophycidae</taxon>
        <taxon>Lithodesmiales</taxon>
        <taxon>Lithodesmiaceae</taxon>
        <taxon>Ditylum</taxon>
    </lineage>
</organism>
<sequence>MNHATGARNLVRGWNDACKLIQESKKMKAHLLTPEHNRNHQHYQQMDNTKLVTKLVETYTALKTAYRTSVVPAANPPPVESKAEPTAAAPPTATAAAAISEAKKLDVNKVAAAAGGGAYDEEADPLNAPEVLEAVAQFKKKLEERDTSQKKRRMELVERKIKEIVVRVTKELKEEEQTRLERKVEQQVQVAVAGDKAGDSGKRGKSNLPAWMTRGTDTETGDAAAAAAVPPPPPPPPTKEEEESSRKRKFVPSEANRDINTRKQRLDVVAEGTKSLAEIRAENEAADAAAAVTVTTKPTGPKPTKEQVLTISTTTFPLLLSPTHALYTSIRTHVTSCIVDYLGEEETTLIDFVMNQLCSMGGGEGGGGVGGATTMALLDEMKLVLDEDAEEFVWGLFCKFWELSFEEKK</sequence>
<evidence type="ECO:0000256" key="1">
    <source>
        <dbReference type="SAM" id="MobiDB-lite"/>
    </source>
</evidence>
<dbReference type="Gene3D" id="1.20.1390.10">
    <property type="entry name" value="PWI domain"/>
    <property type="match status" value="1"/>
</dbReference>
<feature type="region of interest" description="Disordered" evidence="1">
    <location>
        <begin position="173"/>
        <end position="259"/>
    </location>
</feature>
<dbReference type="PANTHER" id="PTHR18806:SF4">
    <property type="entry name" value="RNA-BINDING PROTEIN 25"/>
    <property type="match status" value="1"/>
</dbReference>
<name>A0A6U3Q2C6_9STRA</name>
<dbReference type="InterPro" id="IPR052768">
    <property type="entry name" value="RBM25"/>
</dbReference>
<gene>
    <name evidence="3" type="ORF">DBRI1063_LOCUS4970</name>
    <name evidence="4" type="ORF">DBRI1063_LOCUS4971</name>
</gene>
<feature type="compositionally biased region" description="Basic and acidic residues" evidence="1">
    <location>
        <begin position="173"/>
        <end position="185"/>
    </location>
</feature>
<evidence type="ECO:0000313" key="3">
    <source>
        <dbReference type="EMBL" id="CAD9318634.1"/>
    </source>
</evidence>
<dbReference type="EMBL" id="HBGN01007812">
    <property type="protein sequence ID" value="CAD9318636.1"/>
    <property type="molecule type" value="Transcribed_RNA"/>
</dbReference>
<protein>
    <recommendedName>
        <fullName evidence="2">PWI domain-containing protein</fullName>
    </recommendedName>
</protein>
<evidence type="ECO:0000313" key="4">
    <source>
        <dbReference type="EMBL" id="CAD9318636.1"/>
    </source>
</evidence>
<dbReference type="InterPro" id="IPR002483">
    <property type="entry name" value="PWI_dom"/>
</dbReference>
<dbReference type="SMART" id="SM00311">
    <property type="entry name" value="PWI"/>
    <property type="match status" value="1"/>
</dbReference>
<dbReference type="EMBL" id="HBGN01007811">
    <property type="protein sequence ID" value="CAD9318634.1"/>
    <property type="molecule type" value="Transcribed_RNA"/>
</dbReference>